<comment type="caution">
    <text evidence="7">The sequence shown here is derived from an EMBL/GenBank/DDBJ whole genome shotgun (WGS) entry which is preliminary data.</text>
</comment>
<dbReference type="EMBL" id="VDGT01000003">
    <property type="protein sequence ID" value="TNM32712.1"/>
    <property type="molecule type" value="Genomic_DNA"/>
</dbReference>
<dbReference type="GO" id="GO:0046943">
    <property type="term" value="F:carboxylic acid transmembrane transporter activity"/>
    <property type="evidence" value="ECO:0007669"/>
    <property type="project" value="TreeGrafter"/>
</dbReference>
<keyword evidence="4 5" id="KW-0472">Membrane</keyword>
<dbReference type="Gene3D" id="1.20.1250.20">
    <property type="entry name" value="MFS general substrate transporter like domains"/>
    <property type="match status" value="1"/>
</dbReference>
<dbReference type="InterPro" id="IPR005828">
    <property type="entry name" value="MFS_sugar_transport-like"/>
</dbReference>
<dbReference type="PANTHER" id="PTHR23508:SF10">
    <property type="entry name" value="CARBOXYLIC ACID TRANSPORTER PROTEIN HOMOLOG"/>
    <property type="match status" value="1"/>
</dbReference>
<feature type="domain" description="Major facilitator superfamily (MFS) profile" evidence="6">
    <location>
        <begin position="24"/>
        <end position="437"/>
    </location>
</feature>
<feature type="transmembrane region" description="Helical" evidence="5">
    <location>
        <begin position="61"/>
        <end position="81"/>
    </location>
</feature>
<feature type="transmembrane region" description="Helical" evidence="5">
    <location>
        <begin position="386"/>
        <end position="408"/>
    </location>
</feature>
<dbReference type="Pfam" id="PF00083">
    <property type="entry name" value="Sugar_tr"/>
    <property type="match status" value="1"/>
</dbReference>
<protein>
    <submittedName>
        <fullName evidence="7">MFS transporter</fullName>
    </submittedName>
</protein>
<feature type="transmembrane region" description="Helical" evidence="5">
    <location>
        <begin position="180"/>
        <end position="198"/>
    </location>
</feature>
<evidence type="ECO:0000259" key="6">
    <source>
        <dbReference type="PROSITE" id="PS50850"/>
    </source>
</evidence>
<comment type="subcellular location">
    <subcellularLocation>
        <location evidence="1">Cell membrane</location>
        <topology evidence="1">Multi-pass membrane protein</topology>
    </subcellularLocation>
</comment>
<dbReference type="PROSITE" id="PS50850">
    <property type="entry name" value="MFS"/>
    <property type="match status" value="1"/>
</dbReference>
<feature type="transmembrane region" description="Helical" evidence="5">
    <location>
        <begin position="344"/>
        <end position="365"/>
    </location>
</feature>
<evidence type="ECO:0000256" key="5">
    <source>
        <dbReference type="SAM" id="Phobius"/>
    </source>
</evidence>
<keyword evidence="3 5" id="KW-1133">Transmembrane helix</keyword>
<reference evidence="7 8" key="1">
    <citation type="submission" date="2019-06" db="EMBL/GenBank/DDBJ databases">
        <title>Draft genome of Streptomyces sedi sp. JCM16909.</title>
        <authorList>
            <person name="Klykleung N."/>
            <person name="Tanasupawat S."/>
            <person name="Kudo T."/>
            <person name="Yuki M."/>
            <person name="Ohkuma M."/>
        </authorList>
    </citation>
    <scope>NUCLEOTIDE SEQUENCE [LARGE SCALE GENOMIC DNA]</scope>
    <source>
        <strain evidence="7 8">JCM 16909</strain>
    </source>
</reference>
<dbReference type="PROSITE" id="PS00217">
    <property type="entry name" value="SUGAR_TRANSPORT_2"/>
    <property type="match status" value="1"/>
</dbReference>
<feature type="transmembrane region" description="Helical" evidence="5">
    <location>
        <begin position="93"/>
        <end position="112"/>
    </location>
</feature>
<dbReference type="GO" id="GO:0005886">
    <property type="term" value="C:plasma membrane"/>
    <property type="evidence" value="ECO:0007669"/>
    <property type="project" value="UniProtKB-SubCell"/>
</dbReference>
<feature type="transmembrane region" description="Helical" evidence="5">
    <location>
        <begin position="321"/>
        <end position="338"/>
    </location>
</feature>
<evidence type="ECO:0000256" key="4">
    <source>
        <dbReference type="ARBA" id="ARBA00023136"/>
    </source>
</evidence>
<keyword evidence="2 5" id="KW-0812">Transmembrane</keyword>
<dbReference type="InterPro" id="IPR020846">
    <property type="entry name" value="MFS_dom"/>
</dbReference>
<proteinExistence type="predicted"/>
<dbReference type="AlphaFoldDB" id="A0A5C4VA72"/>
<dbReference type="OrthoDB" id="9787026at2"/>
<evidence type="ECO:0000313" key="8">
    <source>
        <dbReference type="Proteomes" id="UP000311713"/>
    </source>
</evidence>
<organism evidence="7 8">
    <name type="scientific">Streptomyces sedi</name>
    <dbReference type="NCBI Taxonomy" id="555059"/>
    <lineage>
        <taxon>Bacteria</taxon>
        <taxon>Bacillati</taxon>
        <taxon>Actinomycetota</taxon>
        <taxon>Actinomycetes</taxon>
        <taxon>Kitasatosporales</taxon>
        <taxon>Streptomycetaceae</taxon>
        <taxon>Streptomyces</taxon>
    </lineage>
</organism>
<gene>
    <name evidence="7" type="ORF">FH715_05130</name>
</gene>
<dbReference type="Proteomes" id="UP000311713">
    <property type="component" value="Unassembled WGS sequence"/>
</dbReference>
<dbReference type="InterPro" id="IPR036259">
    <property type="entry name" value="MFS_trans_sf"/>
</dbReference>
<keyword evidence="8" id="KW-1185">Reference proteome</keyword>
<dbReference type="RefSeq" id="WP_139641171.1">
    <property type="nucleotide sequence ID" value="NZ_BAAAZS010000005.1"/>
</dbReference>
<dbReference type="InterPro" id="IPR005829">
    <property type="entry name" value="Sugar_transporter_CS"/>
</dbReference>
<dbReference type="PROSITE" id="PS00216">
    <property type="entry name" value="SUGAR_TRANSPORT_1"/>
    <property type="match status" value="1"/>
</dbReference>
<evidence type="ECO:0000256" key="3">
    <source>
        <dbReference type="ARBA" id="ARBA00022989"/>
    </source>
</evidence>
<accession>A0A5C4VA72</accession>
<feature type="transmembrane region" description="Helical" evidence="5">
    <location>
        <begin position="253"/>
        <end position="274"/>
    </location>
</feature>
<evidence type="ECO:0000313" key="7">
    <source>
        <dbReference type="EMBL" id="TNM32712.1"/>
    </source>
</evidence>
<dbReference type="SUPFAM" id="SSF103473">
    <property type="entry name" value="MFS general substrate transporter"/>
    <property type="match status" value="1"/>
</dbReference>
<evidence type="ECO:0000256" key="2">
    <source>
        <dbReference type="ARBA" id="ARBA00022692"/>
    </source>
</evidence>
<feature type="transmembrane region" description="Helical" evidence="5">
    <location>
        <begin position="414"/>
        <end position="433"/>
    </location>
</feature>
<dbReference type="PANTHER" id="PTHR23508">
    <property type="entry name" value="CARBOXYLIC ACID TRANSPORTER PROTEIN HOMOLOG"/>
    <property type="match status" value="1"/>
</dbReference>
<evidence type="ECO:0000256" key="1">
    <source>
        <dbReference type="ARBA" id="ARBA00004651"/>
    </source>
</evidence>
<feature type="transmembrane region" description="Helical" evidence="5">
    <location>
        <begin position="23"/>
        <end position="49"/>
    </location>
</feature>
<name>A0A5C4VA72_9ACTN</name>
<feature type="transmembrane region" description="Helical" evidence="5">
    <location>
        <begin position="294"/>
        <end position="314"/>
    </location>
</feature>
<sequence length="443" mass="47288">MTSTTTPPATAGRPRSGRRQRRAAFASAWLGWMLDGFETYAIVLVGGLVMADLVGPDASPMYFSVVLAVQLVAWAVGGLASGVLIDYFGRRRVLMYSILLYSVATGLAALAPNFGIFLALRVLAGFGMGAEWGPGSALVAESWPNRSRGRGVALLQSAFGVGFLLATGAFQLLEGTGSDAWRWMLLLGAVPALLVLVIRRTVGESELWQATDDRRRDVARRARAGETLTDDERALIGFPLRRIFADPLWRSRLLRLLVLSAASLVGWWAVSTWIPRYVGEAVAAAGSSTTTVTLIVLAYNVGGVLGWLLWGVLADVVGRRWTLWGYYLGALSLTWLLFGVDWPSLGWLTVVVFVNGIFTLGQMGWMATYPAELFPTAVRGTAITTVFNGTRFIAAAGALLSGSIVAGLGGISTAALTIGSIYALGLVFSLIAGPETRGRPLPD</sequence>